<keyword evidence="2" id="KW-0472">Membrane</keyword>
<reference evidence="3 4" key="1">
    <citation type="journal article" date="2014" name="PLoS Genet.">
        <title>Phylogenetically driven sequencing of extremely halophilic archaea reveals strategies for static and dynamic osmo-response.</title>
        <authorList>
            <person name="Becker E.A."/>
            <person name="Seitzer P.M."/>
            <person name="Tritt A."/>
            <person name="Larsen D."/>
            <person name="Krusor M."/>
            <person name="Yao A.I."/>
            <person name="Wu D."/>
            <person name="Madern D."/>
            <person name="Eisen J.A."/>
            <person name="Darling A.E."/>
            <person name="Facciotti M.T."/>
        </authorList>
    </citation>
    <scope>NUCLEOTIDE SEQUENCE [LARGE SCALE GENOMIC DNA]</scope>
    <source>
        <strain evidence="3 4">DSM 18795</strain>
    </source>
</reference>
<feature type="region of interest" description="Disordered" evidence="1">
    <location>
        <begin position="207"/>
        <end position="227"/>
    </location>
</feature>
<keyword evidence="2" id="KW-0812">Transmembrane</keyword>
<dbReference type="EMBL" id="AOIA01000091">
    <property type="protein sequence ID" value="ELY61015.1"/>
    <property type="molecule type" value="Genomic_DNA"/>
</dbReference>
<dbReference type="PANTHER" id="PTHR35902">
    <property type="entry name" value="S-LAYER DOMAIN-LIKE PROTEIN-RELATED"/>
    <property type="match status" value="1"/>
</dbReference>
<dbReference type="RefSeq" id="WP_008422813.1">
    <property type="nucleotide sequence ID" value="NZ_AOIA01000091.1"/>
</dbReference>
<comment type="caution">
    <text evidence="3">The sequence shown here is derived from an EMBL/GenBank/DDBJ whole genome shotgun (WGS) entry which is preliminary data.</text>
</comment>
<keyword evidence="2" id="KW-1133">Transmembrane helix</keyword>
<dbReference type="AlphaFoldDB" id="L9XH39"/>
<accession>L9XH39</accession>
<sequence length="379" mass="38692">MGRRGETPSRRRRVVVAAGVLSLVVVLAIGTVAATVLLETQTTAPPQNESRNDSVDGPTAEPIGGAPPVGVADNESATGPPAENDTPTTEPPIEPTVPATDPQIVQGPTGNVTVAVAENRSVRAGESRPIPLEVTNDGDRRATDVVVTLRAADGAVALGTSASPQSARSIVVDELSSGETADVDVDVTAARVEPGTYPLFASVQYRLEPPDDGANESDDGDEPVRTGGPSVLGVGVVAAPDFDVAPVTDGVPVDGERVYEVRIENVGDRRVTGVTAAIEVGPPLSSESPTAYVGALDPGESATARFDLEASSDAVETTTSVPLSIAYDGGSGERTSADPVQVPVAIVETDGDADADSAAPFVAVALALALATVWWVRRR</sequence>
<proteinExistence type="predicted"/>
<organism evidence="3 4">
    <name type="scientific">Natronococcus jeotgali DSM 18795</name>
    <dbReference type="NCBI Taxonomy" id="1227498"/>
    <lineage>
        <taxon>Archaea</taxon>
        <taxon>Methanobacteriati</taxon>
        <taxon>Methanobacteriota</taxon>
        <taxon>Stenosarchaea group</taxon>
        <taxon>Halobacteria</taxon>
        <taxon>Halobacteriales</taxon>
        <taxon>Natrialbaceae</taxon>
        <taxon>Natronococcus</taxon>
    </lineage>
</organism>
<keyword evidence="4" id="KW-1185">Reference proteome</keyword>
<feature type="region of interest" description="Disordered" evidence="1">
    <location>
        <begin position="43"/>
        <end position="107"/>
    </location>
</feature>
<dbReference type="Gene3D" id="2.60.40.10">
    <property type="entry name" value="Immunoglobulins"/>
    <property type="match status" value="1"/>
</dbReference>
<evidence type="ECO:0000313" key="4">
    <source>
        <dbReference type="Proteomes" id="UP000011531"/>
    </source>
</evidence>
<evidence type="ECO:0008006" key="5">
    <source>
        <dbReference type="Google" id="ProtNLM"/>
    </source>
</evidence>
<dbReference type="PATRIC" id="fig|1227498.3.peg.1885"/>
<dbReference type="OrthoDB" id="170531at2157"/>
<dbReference type="InterPro" id="IPR013783">
    <property type="entry name" value="Ig-like_fold"/>
</dbReference>
<protein>
    <recommendedName>
        <fullName evidence="5">Alpha-galactosidase NEW3 domain-containing protein</fullName>
    </recommendedName>
</protein>
<evidence type="ECO:0000313" key="3">
    <source>
        <dbReference type="EMBL" id="ELY61015.1"/>
    </source>
</evidence>
<gene>
    <name evidence="3" type="ORF">C492_09745</name>
</gene>
<dbReference type="PANTHER" id="PTHR35902:SF3">
    <property type="entry name" value="NPCBM-ASSOCIATED, NEW3 DOMAIN OF ALPHA-GALACTOSIDASE"/>
    <property type="match status" value="1"/>
</dbReference>
<name>L9XH39_9EURY</name>
<feature type="transmembrane region" description="Helical" evidence="2">
    <location>
        <begin position="358"/>
        <end position="376"/>
    </location>
</feature>
<evidence type="ECO:0000256" key="2">
    <source>
        <dbReference type="SAM" id="Phobius"/>
    </source>
</evidence>
<dbReference type="Proteomes" id="UP000011531">
    <property type="component" value="Unassembled WGS sequence"/>
</dbReference>
<feature type="compositionally biased region" description="Acidic residues" evidence="1">
    <location>
        <begin position="210"/>
        <end position="221"/>
    </location>
</feature>
<evidence type="ECO:0000256" key="1">
    <source>
        <dbReference type="SAM" id="MobiDB-lite"/>
    </source>
</evidence>